<reference evidence="3" key="1">
    <citation type="journal article" date="2019" name="Int. J. Syst. Evol. Microbiol.">
        <title>The Global Catalogue of Microorganisms (GCM) 10K type strain sequencing project: providing services to taxonomists for standard genome sequencing and annotation.</title>
        <authorList>
            <consortium name="The Broad Institute Genomics Platform"/>
            <consortium name="The Broad Institute Genome Sequencing Center for Infectious Disease"/>
            <person name="Wu L."/>
            <person name="Ma J."/>
        </authorList>
    </citation>
    <scope>NUCLEOTIDE SEQUENCE [LARGE SCALE GENOMIC DNA]</scope>
    <source>
        <strain evidence="3">JCM 14735</strain>
    </source>
</reference>
<evidence type="ECO:0000256" key="1">
    <source>
        <dbReference type="SAM" id="MobiDB-lite"/>
    </source>
</evidence>
<gene>
    <name evidence="2" type="ORF">GCM10009767_02490</name>
</gene>
<organism evidence="2 3">
    <name type="scientific">Kocuria aegyptia</name>
    <dbReference type="NCBI Taxonomy" id="330943"/>
    <lineage>
        <taxon>Bacteria</taxon>
        <taxon>Bacillati</taxon>
        <taxon>Actinomycetota</taxon>
        <taxon>Actinomycetes</taxon>
        <taxon>Micrococcales</taxon>
        <taxon>Micrococcaceae</taxon>
        <taxon>Kocuria</taxon>
    </lineage>
</organism>
<name>A0ABP4W9V8_9MICC</name>
<feature type="region of interest" description="Disordered" evidence="1">
    <location>
        <begin position="101"/>
        <end position="135"/>
    </location>
</feature>
<dbReference type="Proteomes" id="UP001501204">
    <property type="component" value="Unassembled WGS sequence"/>
</dbReference>
<accession>A0ABP4W9V8</accession>
<evidence type="ECO:0000313" key="3">
    <source>
        <dbReference type="Proteomes" id="UP001501204"/>
    </source>
</evidence>
<dbReference type="EMBL" id="BAAAOA010000005">
    <property type="protein sequence ID" value="GAA1747268.1"/>
    <property type="molecule type" value="Genomic_DNA"/>
</dbReference>
<evidence type="ECO:0000313" key="2">
    <source>
        <dbReference type="EMBL" id="GAA1747268.1"/>
    </source>
</evidence>
<comment type="caution">
    <text evidence="2">The sequence shown here is derived from an EMBL/GenBank/DDBJ whole genome shotgun (WGS) entry which is preliminary data.</text>
</comment>
<keyword evidence="3" id="KW-1185">Reference proteome</keyword>
<protein>
    <submittedName>
        <fullName evidence="2">Uncharacterized protein</fullName>
    </submittedName>
</protein>
<proteinExistence type="predicted"/>
<sequence>MLVPALVLAGAFGEARLGVLQRVLLDLRNERVMDAVLAEDHDAALVCGTAHLPGMGRVLACAGYELAARVWRPAMARRRIIDGIRTARNLSASKDEWPWAGQEIPDAVPPSRRGHCCASAAGSPTRLPPERPPHR</sequence>